<dbReference type="Gene3D" id="3.90.226.10">
    <property type="entry name" value="2-enoyl-CoA Hydratase, Chain A, domain 1"/>
    <property type="match status" value="1"/>
</dbReference>
<dbReference type="SUPFAM" id="SSF52096">
    <property type="entry name" value="ClpP/crotonase"/>
    <property type="match status" value="1"/>
</dbReference>
<dbReference type="CDD" id="cd06558">
    <property type="entry name" value="crotonase-like"/>
    <property type="match status" value="1"/>
</dbReference>
<dbReference type="EMBL" id="JACIIV010000001">
    <property type="protein sequence ID" value="MBB6225908.1"/>
    <property type="molecule type" value="Genomic_DNA"/>
</dbReference>
<dbReference type="InterPro" id="IPR001753">
    <property type="entry name" value="Enoyl-CoA_hydra/iso"/>
</dbReference>
<dbReference type="InterPro" id="IPR029045">
    <property type="entry name" value="ClpP/crotonase-like_dom_sf"/>
</dbReference>
<evidence type="ECO:0000313" key="3">
    <source>
        <dbReference type="Proteomes" id="UP000538147"/>
    </source>
</evidence>
<keyword evidence="2" id="KW-0456">Lyase</keyword>
<dbReference type="Pfam" id="PF00378">
    <property type="entry name" value="ECH_1"/>
    <property type="match status" value="1"/>
</dbReference>
<comment type="similarity">
    <text evidence="1">Belongs to the enoyl-CoA hydratase/isomerase family.</text>
</comment>
<dbReference type="Gene3D" id="1.10.12.10">
    <property type="entry name" value="Lyase 2-enoyl-coa Hydratase, Chain A, domain 2"/>
    <property type="match status" value="1"/>
</dbReference>
<dbReference type="RefSeq" id="WP_184193588.1">
    <property type="nucleotide sequence ID" value="NZ_JACIIV010000001.1"/>
</dbReference>
<dbReference type="PANTHER" id="PTHR42964">
    <property type="entry name" value="ENOYL-COA HYDRATASE"/>
    <property type="match status" value="1"/>
</dbReference>
<keyword evidence="3" id="KW-1185">Reference proteome</keyword>
<evidence type="ECO:0000313" key="2">
    <source>
        <dbReference type="EMBL" id="MBB6225908.1"/>
    </source>
</evidence>
<organism evidence="2 3">
    <name type="scientific">Polymorphobacter multimanifer</name>
    <dbReference type="NCBI Taxonomy" id="1070431"/>
    <lineage>
        <taxon>Bacteria</taxon>
        <taxon>Pseudomonadati</taxon>
        <taxon>Pseudomonadota</taxon>
        <taxon>Alphaproteobacteria</taxon>
        <taxon>Sphingomonadales</taxon>
        <taxon>Sphingosinicellaceae</taxon>
        <taxon>Polymorphobacter</taxon>
    </lineage>
</organism>
<protein>
    <submittedName>
        <fullName evidence="2">Methylglutaconyl-CoA hydratase</fullName>
        <ecNumber evidence="2">4.2.1.18</ecNumber>
    </submittedName>
</protein>
<evidence type="ECO:0000256" key="1">
    <source>
        <dbReference type="ARBA" id="ARBA00005254"/>
    </source>
</evidence>
<dbReference type="GO" id="GO:0004490">
    <property type="term" value="F:methylglutaconyl-CoA hydratase activity"/>
    <property type="evidence" value="ECO:0007669"/>
    <property type="project" value="UniProtKB-EC"/>
</dbReference>
<dbReference type="InterPro" id="IPR051683">
    <property type="entry name" value="Enoyl-CoA_Hydratase/Isomerase"/>
</dbReference>
<dbReference type="EC" id="4.2.1.18" evidence="2"/>
<dbReference type="Proteomes" id="UP000538147">
    <property type="component" value="Unassembled WGS sequence"/>
</dbReference>
<sequence>MGLTTHIDAAGIAHVTLARPERHNAFDEALIATLEDTFRTLGTDPAVRAIVLSGEGKSFCAGADVNWMRRAADFTPEQNQQDALKLSDMLATINACPKPVIARVHGAVSGGGVGLVACADMVVAEEGTTFRLSEVRLGLTPATISPFVIAKIGASHARRLFLTAEPFGPEMAQRIGLSHETAIDRDAAQAQITVWLSHLQAAAPGAVADAKALVATISGERITDTLRTETATRIAARRTSPEGREGLRAFLEKRAPDWNRLD</sequence>
<name>A0A841LA53_9SPHN</name>
<dbReference type="PANTHER" id="PTHR42964:SF1">
    <property type="entry name" value="POLYKETIDE BIOSYNTHESIS ENOYL-COA HYDRATASE PKSH-RELATED"/>
    <property type="match status" value="1"/>
</dbReference>
<comment type="caution">
    <text evidence="2">The sequence shown here is derived from an EMBL/GenBank/DDBJ whole genome shotgun (WGS) entry which is preliminary data.</text>
</comment>
<accession>A0A841LA53</accession>
<dbReference type="InterPro" id="IPR014748">
    <property type="entry name" value="Enoyl-CoA_hydra_C"/>
</dbReference>
<reference evidence="2 3" key="1">
    <citation type="submission" date="2020-08" db="EMBL/GenBank/DDBJ databases">
        <title>Genomic Encyclopedia of Type Strains, Phase IV (KMG-IV): sequencing the most valuable type-strain genomes for metagenomic binning, comparative biology and taxonomic classification.</title>
        <authorList>
            <person name="Goeker M."/>
        </authorList>
    </citation>
    <scope>NUCLEOTIDE SEQUENCE [LARGE SCALE GENOMIC DNA]</scope>
    <source>
        <strain evidence="2 3">DSM 102189</strain>
    </source>
</reference>
<gene>
    <name evidence="2" type="ORF">FHS79_000059</name>
</gene>
<proteinExistence type="inferred from homology"/>
<dbReference type="AlphaFoldDB" id="A0A841LA53"/>